<dbReference type="STRING" id="1830138.SAMN05443507_12035"/>
<dbReference type="GO" id="GO:0004803">
    <property type="term" value="F:transposase activity"/>
    <property type="evidence" value="ECO:0007669"/>
    <property type="project" value="InterPro"/>
</dbReference>
<dbReference type="EMBL" id="FRAF01000020">
    <property type="protein sequence ID" value="SHK70357.1"/>
    <property type="molecule type" value="Genomic_DNA"/>
</dbReference>
<evidence type="ECO:0000313" key="1">
    <source>
        <dbReference type="EMBL" id="SHK70357.1"/>
    </source>
</evidence>
<dbReference type="Gene3D" id="1.10.10.60">
    <property type="entry name" value="Homeodomain-like"/>
    <property type="match status" value="1"/>
</dbReference>
<gene>
    <name evidence="1" type="ORF">SAMN05443507_12035</name>
</gene>
<accession>A0A1M6UMD2</accession>
<dbReference type="GO" id="GO:0006313">
    <property type="term" value="P:DNA transposition"/>
    <property type="evidence" value="ECO:0007669"/>
    <property type="project" value="InterPro"/>
</dbReference>
<dbReference type="SUPFAM" id="SSF46689">
    <property type="entry name" value="Homeodomain-like"/>
    <property type="match status" value="1"/>
</dbReference>
<protein>
    <submittedName>
        <fullName evidence="1">Transposase</fullName>
    </submittedName>
</protein>
<organism evidence="1 2">
    <name type="scientific">Alicyclobacillus tolerans</name>
    <dbReference type="NCBI Taxonomy" id="90970"/>
    <lineage>
        <taxon>Bacteria</taxon>
        <taxon>Bacillati</taxon>
        <taxon>Bacillota</taxon>
        <taxon>Bacilli</taxon>
        <taxon>Bacillales</taxon>
        <taxon>Alicyclobacillaceae</taxon>
        <taxon>Alicyclobacillus</taxon>
    </lineage>
</organism>
<proteinExistence type="predicted"/>
<dbReference type="AlphaFoldDB" id="A0A1M6UMD2"/>
<keyword evidence="2" id="KW-1185">Reference proteome</keyword>
<reference evidence="2" key="1">
    <citation type="submission" date="2016-11" db="EMBL/GenBank/DDBJ databases">
        <authorList>
            <person name="Varghese N."/>
            <person name="Submissions S."/>
        </authorList>
    </citation>
    <scope>NUCLEOTIDE SEQUENCE [LARGE SCALE GENOMIC DNA]</scope>
    <source>
        <strain evidence="2">USBA-503</strain>
    </source>
</reference>
<dbReference type="RefSeq" id="WP_072874716.1">
    <property type="nucleotide sequence ID" value="NZ_FRAF01000020.1"/>
</dbReference>
<dbReference type="Proteomes" id="UP000184016">
    <property type="component" value="Unassembled WGS sequence"/>
</dbReference>
<sequence>MTQKYDKEFKRHAVQLAFESRKPASQVTRDLDISQKKLYGWMSKYKKDPSTPFVRSGNLKTEAKILRDLERVHSSIVYLTPVEYERRYFQSGVSAILT</sequence>
<dbReference type="InterPro" id="IPR002514">
    <property type="entry name" value="Transposase_8"/>
</dbReference>
<name>A0A1M6UMD2_9BACL</name>
<evidence type="ECO:0000313" key="2">
    <source>
        <dbReference type="Proteomes" id="UP000184016"/>
    </source>
</evidence>
<dbReference type="InterPro" id="IPR009057">
    <property type="entry name" value="Homeodomain-like_sf"/>
</dbReference>
<dbReference type="GO" id="GO:0003677">
    <property type="term" value="F:DNA binding"/>
    <property type="evidence" value="ECO:0007669"/>
    <property type="project" value="InterPro"/>
</dbReference>
<dbReference type="Pfam" id="PF01527">
    <property type="entry name" value="HTH_Tnp_1"/>
    <property type="match status" value="1"/>
</dbReference>